<keyword evidence="1" id="KW-0539">Nucleus</keyword>
<protein>
    <recommendedName>
        <fullName evidence="3">Zn(2)-C6 fungal-type domain-containing protein</fullName>
    </recommendedName>
</protein>
<dbReference type="GO" id="GO:0000981">
    <property type="term" value="F:DNA-binding transcription factor activity, RNA polymerase II-specific"/>
    <property type="evidence" value="ECO:0007669"/>
    <property type="project" value="InterPro"/>
</dbReference>
<dbReference type="HOGENOM" id="CLU_593088_0_0_1"/>
<dbReference type="InterPro" id="IPR036864">
    <property type="entry name" value="Zn2-C6_fun-type_DNA-bd_sf"/>
</dbReference>
<dbReference type="RefSeq" id="XP_040879192.1">
    <property type="nucleotide sequence ID" value="XM_041024791.1"/>
</dbReference>
<evidence type="ECO:0000256" key="2">
    <source>
        <dbReference type="SAM" id="MobiDB-lite"/>
    </source>
</evidence>
<reference evidence="4 5" key="1">
    <citation type="journal article" date="2014" name="BMC Genomics">
        <title>Genome sequencing of four Aureobasidium pullulans varieties: biotechnological potential, stress tolerance, and description of new species.</title>
        <authorList>
            <person name="Gostin Ar C."/>
            <person name="Ohm R.A."/>
            <person name="Kogej T."/>
            <person name="Sonjak S."/>
            <person name="Turk M."/>
            <person name="Zajc J."/>
            <person name="Zalar P."/>
            <person name="Grube M."/>
            <person name="Sun H."/>
            <person name="Han J."/>
            <person name="Sharma A."/>
            <person name="Chiniquy J."/>
            <person name="Ngan C.Y."/>
            <person name="Lipzen A."/>
            <person name="Barry K."/>
            <person name="Grigoriev I.V."/>
            <person name="Gunde-Cimerman N."/>
        </authorList>
    </citation>
    <scope>NUCLEOTIDE SEQUENCE [LARGE SCALE GENOMIC DNA]</scope>
    <source>
        <strain evidence="4 5">CBS 110374</strain>
    </source>
</reference>
<accession>A0A074VSG8</accession>
<dbReference type="CDD" id="cd00067">
    <property type="entry name" value="GAL4"/>
    <property type="match status" value="1"/>
</dbReference>
<dbReference type="PROSITE" id="PS00463">
    <property type="entry name" value="ZN2_CY6_FUNGAL_1"/>
    <property type="match status" value="1"/>
</dbReference>
<dbReference type="GO" id="GO:0008270">
    <property type="term" value="F:zinc ion binding"/>
    <property type="evidence" value="ECO:0007669"/>
    <property type="project" value="InterPro"/>
</dbReference>
<dbReference type="SUPFAM" id="SSF57701">
    <property type="entry name" value="Zn2/Cys6 DNA-binding domain"/>
    <property type="match status" value="1"/>
</dbReference>
<dbReference type="PROSITE" id="PS50048">
    <property type="entry name" value="ZN2_CY6_FUNGAL_2"/>
    <property type="match status" value="1"/>
</dbReference>
<name>A0A074VSG8_AURM1</name>
<keyword evidence="5" id="KW-1185">Reference proteome</keyword>
<organism evidence="4 5">
    <name type="scientific">Aureobasidium melanogenum (strain CBS 110374)</name>
    <name type="common">Aureobasidium pullulans var. melanogenum</name>
    <dbReference type="NCBI Taxonomy" id="1043003"/>
    <lineage>
        <taxon>Eukaryota</taxon>
        <taxon>Fungi</taxon>
        <taxon>Dikarya</taxon>
        <taxon>Ascomycota</taxon>
        <taxon>Pezizomycotina</taxon>
        <taxon>Dothideomycetes</taxon>
        <taxon>Dothideomycetidae</taxon>
        <taxon>Dothideales</taxon>
        <taxon>Saccotheciaceae</taxon>
        <taxon>Aureobasidium</taxon>
    </lineage>
</organism>
<evidence type="ECO:0000313" key="5">
    <source>
        <dbReference type="Proteomes" id="UP000030672"/>
    </source>
</evidence>
<dbReference type="GeneID" id="63918164"/>
<feature type="compositionally biased region" description="Basic and acidic residues" evidence="2">
    <location>
        <begin position="148"/>
        <end position="165"/>
    </location>
</feature>
<feature type="compositionally biased region" description="Polar residues" evidence="2">
    <location>
        <begin position="391"/>
        <end position="403"/>
    </location>
</feature>
<dbReference type="Gene3D" id="4.10.240.10">
    <property type="entry name" value="Zn(2)-C6 fungal-type DNA-binding domain"/>
    <property type="match status" value="1"/>
</dbReference>
<dbReference type="EMBL" id="KL584835">
    <property type="protein sequence ID" value="KEQ62169.1"/>
    <property type="molecule type" value="Genomic_DNA"/>
</dbReference>
<feature type="domain" description="Zn(2)-C6 fungal-type" evidence="3">
    <location>
        <begin position="409"/>
        <end position="443"/>
    </location>
</feature>
<sequence>MGPSFNCCAKTCLEWSQQGVSLSSLSLLDLRPVSLSTRHPAQEQSKMRIRLVHKASSAGSDRGHSAASNSTKTERTSILATMGKSSQDPSATDLDSTDHSFALDQPPDGFDADVGPYDPDNDYFPDENMTDAEAAEEAARLRQEEIKEAKEFNKKNHGDLLPEPKQKRRRVAASRSGNQLSERVAIEPFLLAAGVKHAATPVSIRVDRRLLGSLGSIELNEEAFSSIRKPRYILNMEWDQLSWERSILDMPFLDDEELPFLREFDDHPEVSLEEVLEILPPTTFSTSEMTREHYHAVSNRGPGETLYSTLNPGQSMMNSHDHSSTYSLGAAPAGEAREPLYAYAARNQYPAYNQYPINDQYAANSQGGPVVMNNPSSTHAPNATPAGGGSNDTSKAQVSNSRSPRLKRTCKTCAQRKVKCNLISESDPMVCELCSKKGLMCEFEERKVFTRSGASTRVMDT</sequence>
<evidence type="ECO:0000256" key="1">
    <source>
        <dbReference type="ARBA" id="ARBA00023242"/>
    </source>
</evidence>
<evidence type="ECO:0000259" key="3">
    <source>
        <dbReference type="PROSITE" id="PS50048"/>
    </source>
</evidence>
<gene>
    <name evidence="4" type="ORF">M437DRAFT_66605</name>
</gene>
<dbReference type="Proteomes" id="UP000030672">
    <property type="component" value="Unassembled WGS sequence"/>
</dbReference>
<dbReference type="AlphaFoldDB" id="A0A074VSG8"/>
<feature type="region of interest" description="Disordered" evidence="2">
    <location>
        <begin position="366"/>
        <end position="407"/>
    </location>
</feature>
<proteinExistence type="predicted"/>
<evidence type="ECO:0000313" key="4">
    <source>
        <dbReference type="EMBL" id="KEQ62169.1"/>
    </source>
</evidence>
<feature type="compositionally biased region" description="Polar residues" evidence="2">
    <location>
        <begin position="366"/>
        <end position="381"/>
    </location>
</feature>
<feature type="region of interest" description="Disordered" evidence="2">
    <location>
        <begin position="53"/>
        <end position="127"/>
    </location>
</feature>
<feature type="region of interest" description="Disordered" evidence="2">
    <location>
        <begin position="148"/>
        <end position="177"/>
    </location>
</feature>
<dbReference type="SMART" id="SM00066">
    <property type="entry name" value="GAL4"/>
    <property type="match status" value="1"/>
</dbReference>
<dbReference type="InterPro" id="IPR001138">
    <property type="entry name" value="Zn2Cys6_DnaBD"/>
</dbReference>
<feature type="compositionally biased region" description="Polar residues" evidence="2">
    <location>
        <begin position="66"/>
        <end position="94"/>
    </location>
</feature>